<dbReference type="Proteomes" id="UP000198345">
    <property type="component" value="Unassembled WGS sequence"/>
</dbReference>
<evidence type="ECO:0008006" key="3">
    <source>
        <dbReference type="Google" id="ProtNLM"/>
    </source>
</evidence>
<protein>
    <recommendedName>
        <fullName evidence="3">Lipoprotein</fullName>
    </recommendedName>
</protein>
<evidence type="ECO:0000313" key="2">
    <source>
        <dbReference type="Proteomes" id="UP000198345"/>
    </source>
</evidence>
<dbReference type="RefSeq" id="WP_089047832.1">
    <property type="nucleotide sequence ID" value="NZ_FXTV01000005.1"/>
</dbReference>
<reference evidence="1 2" key="1">
    <citation type="submission" date="2016-11" db="EMBL/GenBank/DDBJ databases">
        <title>Whole genomes of Flavobacteriaceae.</title>
        <authorList>
            <person name="Stine C."/>
            <person name="Li C."/>
            <person name="Tadesse D."/>
        </authorList>
    </citation>
    <scope>NUCLEOTIDE SEQUENCE [LARGE SCALE GENOMIC DNA]</scope>
    <source>
        <strain evidence="1 2">DSM 18292</strain>
    </source>
</reference>
<keyword evidence="2" id="KW-1185">Reference proteome</keyword>
<proteinExistence type="predicted"/>
<dbReference type="OrthoDB" id="1417969at2"/>
<accession>A0A226HUH2</accession>
<dbReference type="AlphaFoldDB" id="A0A226HUH2"/>
<name>A0A226HUH2_9FLAO</name>
<sequence>MKKYASLLLFALMLNGCDDGDLTVDTIDFEQVTTSQACSTTNELIYKLKGQEALLVQVPLETFGTDPSLIDEPYIFDINNSTYRVVYRAYSGTIATANICNAIPPTTPNVTEEWVATSGKMEIITVPVYTTNETTGATRITAYNHNITFKNITFQKPSGPQTQETFIFGDFKSTIDTENTLDLAFDESASQCAESKQIYNFNASSAITIDNIAADLVKNEATPANTPRTGLIGETTNKLAYKVYTGNVLSDAAFCGTLPASIVLKETWTGVNGAESVSGIIEVTTTTFTETSFKHTIVLKNATLRKGNNTFNLGKTFLVGELVTQTN</sequence>
<comment type="caution">
    <text evidence="1">The sequence shown here is derived from an EMBL/GenBank/DDBJ whole genome shotgun (WGS) entry which is preliminary data.</text>
</comment>
<evidence type="ECO:0000313" key="1">
    <source>
        <dbReference type="EMBL" id="OXA97296.1"/>
    </source>
</evidence>
<dbReference type="EMBL" id="MUGW01000001">
    <property type="protein sequence ID" value="OXA97296.1"/>
    <property type="molecule type" value="Genomic_DNA"/>
</dbReference>
<gene>
    <name evidence="1" type="ORF">B0A66_00195</name>
</gene>
<organism evidence="1 2">
    <name type="scientific">Flavobacterium hercynium</name>
    <dbReference type="NCBI Taxonomy" id="387094"/>
    <lineage>
        <taxon>Bacteria</taxon>
        <taxon>Pseudomonadati</taxon>
        <taxon>Bacteroidota</taxon>
        <taxon>Flavobacteriia</taxon>
        <taxon>Flavobacteriales</taxon>
        <taxon>Flavobacteriaceae</taxon>
        <taxon>Flavobacterium</taxon>
    </lineage>
</organism>